<dbReference type="RefSeq" id="WP_259626536.1">
    <property type="nucleotide sequence ID" value="NZ_JANYMP010000016.1"/>
</dbReference>
<proteinExistence type="predicted"/>
<organism evidence="3 4">
    <name type="scientific">Umezawaea endophytica</name>
    <dbReference type="NCBI Taxonomy" id="1654476"/>
    <lineage>
        <taxon>Bacteria</taxon>
        <taxon>Bacillati</taxon>
        <taxon>Actinomycetota</taxon>
        <taxon>Actinomycetes</taxon>
        <taxon>Pseudonocardiales</taxon>
        <taxon>Pseudonocardiaceae</taxon>
        <taxon>Umezawaea</taxon>
    </lineage>
</organism>
<dbReference type="InterPro" id="IPR036388">
    <property type="entry name" value="WH-like_DNA-bd_sf"/>
</dbReference>
<evidence type="ECO:0000313" key="3">
    <source>
        <dbReference type="EMBL" id="MCS7481045.1"/>
    </source>
</evidence>
<dbReference type="SUPFAM" id="SSF52540">
    <property type="entry name" value="P-loop containing nucleoside triphosphate hydrolases"/>
    <property type="match status" value="1"/>
</dbReference>
<dbReference type="SUPFAM" id="SSF48452">
    <property type="entry name" value="TPR-like"/>
    <property type="match status" value="1"/>
</dbReference>
<dbReference type="InterPro" id="IPR011990">
    <property type="entry name" value="TPR-like_helical_dom_sf"/>
</dbReference>
<dbReference type="SMART" id="SM00028">
    <property type="entry name" value="TPR"/>
    <property type="match status" value="4"/>
</dbReference>
<accession>A0A9X2VQN1</accession>
<sequence>MSNRIDTVHGKVVQAADVHGDVVLVDVNLHPTVPAPVPRQLPLQSKDFTGRASHVEALNSLLLGPGMSPPVLLTGSAGVGKTTLAVHWAHSSGESFPDGLLYADLHGFTPDQVETASIQVLKRFLKALGTRPEFLPDDLDGCAAAYRTLLADRKVLVVLDNVGSAAQVRPLLTASTKCRLLLTSRTRLAGLDIERLPVEVFSSAESDGLLRRILGAERVDEEPAVAVRIALQCARLPLALRVAAERLRHRPHYTLADLSAELDDERLSALELPGDVLMAVGPAISLSYRSLDPCSAKVFRLLGVQACADSSEQAVVALTRLEPRQVRKSLAFLLDAHLLEEVEHGRYRFHDLLRAYARQQAAEVDSTEDRFAAILGLTTWYASMADHADRTLAGHRARRHLDLREDAHKVEFASHDEAMKWCDAELVNIESCLEQAHPLGLRDLVWQVPAALQGFFNLTKHLSVWCDSHGLGLAAATAGNDLAGTALMHHGLACGYRYRQDDEKAVIHGVRALDGFRELGDRRFQGIVLSNLGLSYFCLGQYDEAHERLEESLRAAQEVGDRHAEAWALTNLGSVHRRQDEFGKSLERLLLAVRIRDEIGDLDGEAWTRDELGRTCANLGRSEDAVEAFDRAIDLHRANSNVYGLARVLHHLALHLVGTGQEERARAAGAEALQIFDRLGSSDASALRLLLAALDQVRTGTPLRPDDLRS</sequence>
<dbReference type="InterPro" id="IPR002182">
    <property type="entry name" value="NB-ARC"/>
</dbReference>
<dbReference type="AlphaFoldDB" id="A0A9X2VQN1"/>
<dbReference type="PROSITE" id="PS50005">
    <property type="entry name" value="TPR"/>
    <property type="match status" value="2"/>
</dbReference>
<dbReference type="Pfam" id="PF13424">
    <property type="entry name" value="TPR_12"/>
    <property type="match status" value="1"/>
</dbReference>
<reference evidence="3" key="1">
    <citation type="submission" date="2022-08" db="EMBL/GenBank/DDBJ databases">
        <authorList>
            <person name="Tistechok S."/>
            <person name="Samborskyy M."/>
            <person name="Roman I."/>
        </authorList>
    </citation>
    <scope>NUCLEOTIDE SEQUENCE</scope>
    <source>
        <strain evidence="3">DSM 103496</strain>
    </source>
</reference>
<keyword evidence="4" id="KW-1185">Reference proteome</keyword>
<dbReference type="InterPro" id="IPR019734">
    <property type="entry name" value="TPR_rpt"/>
</dbReference>
<dbReference type="PANTHER" id="PTHR47691">
    <property type="entry name" value="REGULATOR-RELATED"/>
    <property type="match status" value="1"/>
</dbReference>
<dbReference type="Gene3D" id="1.10.10.10">
    <property type="entry name" value="Winged helix-like DNA-binding domain superfamily/Winged helix DNA-binding domain"/>
    <property type="match status" value="1"/>
</dbReference>
<dbReference type="Gene3D" id="3.40.50.300">
    <property type="entry name" value="P-loop containing nucleotide triphosphate hydrolases"/>
    <property type="match status" value="1"/>
</dbReference>
<dbReference type="PANTHER" id="PTHR47691:SF3">
    <property type="entry name" value="HTH-TYPE TRANSCRIPTIONAL REGULATOR RV0890C-RELATED"/>
    <property type="match status" value="1"/>
</dbReference>
<comment type="caution">
    <text evidence="3">The sequence shown here is derived from an EMBL/GenBank/DDBJ whole genome shotgun (WGS) entry which is preliminary data.</text>
</comment>
<dbReference type="Proteomes" id="UP001141259">
    <property type="component" value="Unassembled WGS sequence"/>
</dbReference>
<dbReference type="EMBL" id="JANYMP010000016">
    <property type="protein sequence ID" value="MCS7481045.1"/>
    <property type="molecule type" value="Genomic_DNA"/>
</dbReference>
<evidence type="ECO:0000313" key="4">
    <source>
        <dbReference type="Proteomes" id="UP001141259"/>
    </source>
</evidence>
<evidence type="ECO:0000259" key="2">
    <source>
        <dbReference type="Pfam" id="PF00931"/>
    </source>
</evidence>
<dbReference type="Gene3D" id="1.25.40.10">
    <property type="entry name" value="Tetratricopeptide repeat domain"/>
    <property type="match status" value="1"/>
</dbReference>
<feature type="domain" description="NB-ARC" evidence="2">
    <location>
        <begin position="53"/>
        <end position="187"/>
    </location>
</feature>
<feature type="repeat" description="TPR" evidence="1">
    <location>
        <begin position="606"/>
        <end position="639"/>
    </location>
</feature>
<protein>
    <submittedName>
        <fullName evidence="3">Tetratricopeptide repeat protein</fullName>
    </submittedName>
</protein>
<gene>
    <name evidence="3" type="ORF">NZH93_29680</name>
</gene>
<dbReference type="GO" id="GO:0043531">
    <property type="term" value="F:ADP binding"/>
    <property type="evidence" value="ECO:0007669"/>
    <property type="project" value="InterPro"/>
</dbReference>
<dbReference type="PRINTS" id="PR00364">
    <property type="entry name" value="DISEASERSIST"/>
</dbReference>
<evidence type="ECO:0000256" key="1">
    <source>
        <dbReference type="PROSITE-ProRule" id="PRU00339"/>
    </source>
</evidence>
<dbReference type="Pfam" id="PF13181">
    <property type="entry name" value="TPR_8"/>
    <property type="match status" value="1"/>
</dbReference>
<name>A0A9X2VQN1_9PSEU</name>
<dbReference type="Pfam" id="PF00931">
    <property type="entry name" value="NB-ARC"/>
    <property type="match status" value="1"/>
</dbReference>
<dbReference type="InterPro" id="IPR027417">
    <property type="entry name" value="P-loop_NTPase"/>
</dbReference>
<feature type="repeat" description="TPR" evidence="1">
    <location>
        <begin position="526"/>
        <end position="559"/>
    </location>
</feature>
<keyword evidence="1" id="KW-0802">TPR repeat</keyword>